<evidence type="ECO:0000259" key="2">
    <source>
        <dbReference type="Pfam" id="PF13338"/>
    </source>
</evidence>
<keyword evidence="3" id="KW-0378">Hydrolase</keyword>
<evidence type="ECO:0000259" key="1">
    <source>
        <dbReference type="Pfam" id="PF04480"/>
    </source>
</evidence>
<dbReference type="RefSeq" id="WP_197738169.1">
    <property type="nucleotide sequence ID" value="NZ_BAAANU010000048.1"/>
</dbReference>
<keyword evidence="4" id="KW-1185">Reference proteome</keyword>
<gene>
    <name evidence="3" type="ORF">BJ978_000482</name>
</gene>
<protein>
    <submittedName>
        <fullName evidence="3">Very-short-patch-repair endonuclease</fullName>
    </submittedName>
</protein>
<name>A0A9X2KB00_9MICO</name>
<dbReference type="InterPro" id="IPR007569">
    <property type="entry name" value="DUF559"/>
</dbReference>
<dbReference type="Proteomes" id="UP001139722">
    <property type="component" value="Unassembled WGS sequence"/>
</dbReference>
<feature type="domain" description="DUF559" evidence="1">
    <location>
        <begin position="226"/>
        <end position="277"/>
    </location>
</feature>
<comment type="caution">
    <text evidence="3">The sequence shown here is derived from an EMBL/GenBank/DDBJ whole genome shotgun (WGS) entry which is preliminary data.</text>
</comment>
<dbReference type="AlphaFoldDB" id="A0A9X2KB00"/>
<evidence type="ECO:0000313" key="3">
    <source>
        <dbReference type="EMBL" id="MCP2369806.1"/>
    </source>
</evidence>
<dbReference type="InterPro" id="IPR025159">
    <property type="entry name" value="AbiEi_N"/>
</dbReference>
<dbReference type="GO" id="GO:0004519">
    <property type="term" value="F:endonuclease activity"/>
    <property type="evidence" value="ECO:0007669"/>
    <property type="project" value="UniProtKB-KW"/>
</dbReference>
<dbReference type="Pfam" id="PF13338">
    <property type="entry name" value="AbiEi_4"/>
    <property type="match status" value="1"/>
</dbReference>
<proteinExistence type="predicted"/>
<keyword evidence="3" id="KW-0255">Endonuclease</keyword>
<reference evidence="3" key="1">
    <citation type="submission" date="2022-06" db="EMBL/GenBank/DDBJ databases">
        <title>Sequencing the genomes of 1000 actinobacteria strains.</title>
        <authorList>
            <person name="Klenk H.-P."/>
        </authorList>
    </citation>
    <scope>NUCLEOTIDE SEQUENCE</scope>
    <source>
        <strain evidence="3">DSM 22016</strain>
    </source>
</reference>
<accession>A0A9X2KB00</accession>
<feature type="domain" description="AbiEi antitoxin N-terminal" evidence="2">
    <location>
        <begin position="21"/>
        <end position="58"/>
    </location>
</feature>
<dbReference type="Gene3D" id="3.40.960.10">
    <property type="entry name" value="VSR Endonuclease"/>
    <property type="match status" value="1"/>
</dbReference>
<dbReference type="EMBL" id="JAMZDY010000001">
    <property type="protein sequence ID" value="MCP2369806.1"/>
    <property type="molecule type" value="Genomic_DNA"/>
</dbReference>
<dbReference type="Pfam" id="PF04480">
    <property type="entry name" value="DUF559"/>
    <property type="match status" value="1"/>
</dbReference>
<keyword evidence="3" id="KW-0540">Nuclease</keyword>
<organism evidence="3 4">
    <name type="scientific">Agromyces terreus</name>
    <dbReference type="NCBI Taxonomy" id="424795"/>
    <lineage>
        <taxon>Bacteria</taxon>
        <taxon>Bacillati</taxon>
        <taxon>Actinomycetota</taxon>
        <taxon>Actinomycetes</taxon>
        <taxon>Micrococcales</taxon>
        <taxon>Microbacteriaceae</taxon>
        <taxon>Agromyces</taxon>
    </lineage>
</organism>
<evidence type="ECO:0000313" key="4">
    <source>
        <dbReference type="Proteomes" id="UP001139722"/>
    </source>
</evidence>
<sequence>MPDPRISVRTDPRAAVEALEGAATTAELRAAGVHPVALSAAVHRGELDRVRRGWYALPSLDPSLRAAIRVGGRLACASAAGFHGWAVPPKAGTHVVVHENASRLRLADAPDHLVLHWMSPTTRADRSRLVTDPFETVVQLAHCVAGEFAVAAYDSFLARDPVGSERLEEWIARLPPHLLRDLPRREALCHSFLETVARVRLARRGIRGAHQVEIAGVGRVDLVIDGWLVIEWDGRTHLTGEQYDEDRRRDALLTARGYRVLRFSYSTVMHEWYLVEAAVRAMLDETRRTA</sequence>